<feature type="compositionally biased region" description="Polar residues" evidence="1">
    <location>
        <begin position="198"/>
        <end position="217"/>
    </location>
</feature>
<comment type="caution">
    <text evidence="2">The sequence shown here is derived from an EMBL/GenBank/DDBJ whole genome shotgun (WGS) entry which is preliminary data.</text>
</comment>
<dbReference type="OrthoDB" id="10526934at2759"/>
<organism evidence="2 3">
    <name type="scientific">Ramazzottius varieornatus</name>
    <name type="common">Water bear</name>
    <name type="synonym">Tardigrade</name>
    <dbReference type="NCBI Taxonomy" id="947166"/>
    <lineage>
        <taxon>Eukaryota</taxon>
        <taxon>Metazoa</taxon>
        <taxon>Ecdysozoa</taxon>
        <taxon>Tardigrada</taxon>
        <taxon>Eutardigrada</taxon>
        <taxon>Parachela</taxon>
        <taxon>Hypsibioidea</taxon>
        <taxon>Ramazzottiidae</taxon>
        <taxon>Ramazzottius</taxon>
    </lineage>
</organism>
<feature type="region of interest" description="Disordered" evidence="1">
    <location>
        <begin position="52"/>
        <end position="139"/>
    </location>
</feature>
<dbReference type="AlphaFoldDB" id="A0A1D1V541"/>
<evidence type="ECO:0000313" key="3">
    <source>
        <dbReference type="Proteomes" id="UP000186922"/>
    </source>
</evidence>
<keyword evidence="3" id="KW-1185">Reference proteome</keyword>
<evidence type="ECO:0000256" key="1">
    <source>
        <dbReference type="SAM" id="MobiDB-lite"/>
    </source>
</evidence>
<dbReference type="EMBL" id="BDGG01000003">
    <property type="protein sequence ID" value="GAU96844.1"/>
    <property type="molecule type" value="Genomic_DNA"/>
</dbReference>
<feature type="region of interest" description="Disordered" evidence="1">
    <location>
        <begin position="193"/>
        <end position="217"/>
    </location>
</feature>
<gene>
    <name evidence="2" type="primary">RvY_08222-1</name>
    <name evidence="2" type="synonym">RvY_08222.1</name>
    <name evidence="2" type="ORF">RvY_08222</name>
</gene>
<protein>
    <submittedName>
        <fullName evidence="2">Uncharacterized protein</fullName>
    </submittedName>
</protein>
<feature type="compositionally biased region" description="Polar residues" evidence="1">
    <location>
        <begin position="118"/>
        <end position="129"/>
    </location>
</feature>
<proteinExistence type="predicted"/>
<sequence length="217" mass="22466">MEQLDNQQLAEGPGSVPKSDVRPGDAGDLGVDIASYQPAAVAPAVLHLHQVSENAPGHVGHEPASHALPKVKTDLVPPQQQEQDPSYHSRDPYPHAPVESGTGSGSSQKGSGSHDQAGASQKSANNQEQAGGAKEGMLGQMAHKAAELYEGVKGTVAPALENVKEKASEAWHAVAGTIGAGPGPELKEDYTERVVAGQETQSSKEGASSNQGQHEKR</sequence>
<accession>A0A1D1V541</accession>
<name>A0A1D1V541_RAMVA</name>
<dbReference type="Proteomes" id="UP000186922">
    <property type="component" value="Unassembled WGS sequence"/>
</dbReference>
<reference evidence="2 3" key="1">
    <citation type="journal article" date="2016" name="Nat. Commun.">
        <title>Extremotolerant tardigrade genome and improved radiotolerance of human cultured cells by tardigrade-unique protein.</title>
        <authorList>
            <person name="Hashimoto T."/>
            <person name="Horikawa D.D."/>
            <person name="Saito Y."/>
            <person name="Kuwahara H."/>
            <person name="Kozuka-Hata H."/>
            <person name="Shin-I T."/>
            <person name="Minakuchi Y."/>
            <person name="Ohishi K."/>
            <person name="Motoyama A."/>
            <person name="Aizu T."/>
            <person name="Enomoto A."/>
            <person name="Kondo K."/>
            <person name="Tanaka S."/>
            <person name="Hara Y."/>
            <person name="Koshikawa S."/>
            <person name="Sagara H."/>
            <person name="Miura T."/>
            <person name="Yokobori S."/>
            <person name="Miyagawa K."/>
            <person name="Suzuki Y."/>
            <person name="Kubo T."/>
            <person name="Oyama M."/>
            <person name="Kohara Y."/>
            <person name="Fujiyama A."/>
            <person name="Arakawa K."/>
            <person name="Katayama T."/>
            <person name="Toyoda A."/>
            <person name="Kunieda T."/>
        </authorList>
    </citation>
    <scope>NUCLEOTIDE SEQUENCE [LARGE SCALE GENOMIC DNA]</scope>
    <source>
        <strain evidence="2 3">YOKOZUNA-1</strain>
    </source>
</reference>
<evidence type="ECO:0000313" key="2">
    <source>
        <dbReference type="EMBL" id="GAU96844.1"/>
    </source>
</evidence>
<feature type="region of interest" description="Disordered" evidence="1">
    <location>
        <begin position="1"/>
        <end position="31"/>
    </location>
</feature>